<keyword evidence="2" id="KW-1185">Reference proteome</keyword>
<proteinExistence type="predicted"/>
<evidence type="ECO:0000313" key="2">
    <source>
        <dbReference type="Proteomes" id="UP000886998"/>
    </source>
</evidence>
<dbReference type="AlphaFoldDB" id="A0A8X6YP87"/>
<gene>
    <name evidence="1" type="primary">X975_06237</name>
    <name evidence="1" type="ORF">TNIN_7751</name>
</gene>
<accession>A0A8X6YP87</accession>
<name>A0A8X6YP87_9ARAC</name>
<reference evidence="1" key="1">
    <citation type="submission" date="2020-08" db="EMBL/GenBank/DDBJ databases">
        <title>Multicomponent nature underlies the extraordinary mechanical properties of spider dragline silk.</title>
        <authorList>
            <person name="Kono N."/>
            <person name="Nakamura H."/>
            <person name="Mori M."/>
            <person name="Yoshida Y."/>
            <person name="Ohtoshi R."/>
            <person name="Malay A.D."/>
            <person name="Moran D.A.P."/>
            <person name="Tomita M."/>
            <person name="Numata K."/>
            <person name="Arakawa K."/>
        </authorList>
    </citation>
    <scope>NUCLEOTIDE SEQUENCE</scope>
</reference>
<dbReference type="OrthoDB" id="1101576at2759"/>
<dbReference type="Proteomes" id="UP000886998">
    <property type="component" value="Unassembled WGS sequence"/>
</dbReference>
<protein>
    <submittedName>
        <fullName evidence="1">General transcription factor II-I repeat domain-containing protein 2B</fullName>
    </submittedName>
</protein>
<sequence length="91" mass="10648">MLNEQKCEHKIFDEYASTLDYLTEDFKDFDEHTPAMNLEFEPHLEDISTVLTEQQMELLDLGEDSILKALFDAKKDSIEILKKCTVEYPCL</sequence>
<comment type="caution">
    <text evidence="1">The sequence shown here is derived from an EMBL/GenBank/DDBJ whole genome shotgun (WGS) entry which is preliminary data.</text>
</comment>
<organism evidence="1 2">
    <name type="scientific">Trichonephila inaurata madagascariensis</name>
    <dbReference type="NCBI Taxonomy" id="2747483"/>
    <lineage>
        <taxon>Eukaryota</taxon>
        <taxon>Metazoa</taxon>
        <taxon>Ecdysozoa</taxon>
        <taxon>Arthropoda</taxon>
        <taxon>Chelicerata</taxon>
        <taxon>Arachnida</taxon>
        <taxon>Araneae</taxon>
        <taxon>Araneomorphae</taxon>
        <taxon>Entelegynae</taxon>
        <taxon>Araneoidea</taxon>
        <taxon>Nephilidae</taxon>
        <taxon>Trichonephila</taxon>
        <taxon>Trichonephila inaurata</taxon>
    </lineage>
</organism>
<evidence type="ECO:0000313" key="1">
    <source>
        <dbReference type="EMBL" id="GFY74475.1"/>
    </source>
</evidence>
<dbReference type="EMBL" id="BMAV01020772">
    <property type="protein sequence ID" value="GFY74475.1"/>
    <property type="molecule type" value="Genomic_DNA"/>
</dbReference>